<organism evidence="1 2">
    <name type="scientific">Trapa natans</name>
    <name type="common">Water chestnut</name>
    <dbReference type="NCBI Taxonomy" id="22666"/>
    <lineage>
        <taxon>Eukaryota</taxon>
        <taxon>Viridiplantae</taxon>
        <taxon>Streptophyta</taxon>
        <taxon>Embryophyta</taxon>
        <taxon>Tracheophyta</taxon>
        <taxon>Spermatophyta</taxon>
        <taxon>Magnoliopsida</taxon>
        <taxon>eudicotyledons</taxon>
        <taxon>Gunneridae</taxon>
        <taxon>Pentapetalae</taxon>
        <taxon>rosids</taxon>
        <taxon>malvids</taxon>
        <taxon>Myrtales</taxon>
        <taxon>Lythraceae</taxon>
        <taxon>Trapa</taxon>
    </lineage>
</organism>
<gene>
    <name evidence="1" type="ORF">SAY86_003604</name>
</gene>
<dbReference type="PANTHER" id="PTHR36351">
    <property type="entry name" value="EMBRYO SAC DEVELOPMENT ARREST 12"/>
    <property type="match status" value="1"/>
</dbReference>
<evidence type="ECO:0000313" key="1">
    <source>
        <dbReference type="EMBL" id="KAK4803787.1"/>
    </source>
</evidence>
<dbReference type="PANTHER" id="PTHR36351:SF1">
    <property type="entry name" value="EMBRYO SAC DEVELOPMENT ARREST 12"/>
    <property type="match status" value="1"/>
</dbReference>
<protein>
    <submittedName>
        <fullName evidence="1">Uncharacterized protein</fullName>
    </submittedName>
</protein>
<sequence length="112" mass="12743">MYGDVYMESFVDSFEYDQMVRELAEVRKRCLVMSIMINYSYYAPVMADEALVCEECEKAKETPTESADSVPEFHFCPNDEVVIGFRSWTGPVCRPKPKGNGLQEGVGLYGLF</sequence>
<evidence type="ECO:0000313" key="2">
    <source>
        <dbReference type="Proteomes" id="UP001346149"/>
    </source>
</evidence>
<dbReference type="AlphaFoldDB" id="A0AAN7MEG2"/>
<keyword evidence="2" id="KW-1185">Reference proteome</keyword>
<accession>A0AAN7MEG2</accession>
<dbReference type="Proteomes" id="UP001346149">
    <property type="component" value="Unassembled WGS sequence"/>
</dbReference>
<comment type="caution">
    <text evidence="1">The sequence shown here is derived from an EMBL/GenBank/DDBJ whole genome shotgun (WGS) entry which is preliminary data.</text>
</comment>
<dbReference type="EMBL" id="JAXQNO010000001">
    <property type="protein sequence ID" value="KAK4803787.1"/>
    <property type="molecule type" value="Genomic_DNA"/>
</dbReference>
<reference evidence="1 2" key="1">
    <citation type="journal article" date="2023" name="Hortic Res">
        <title>Pangenome of water caltrop reveals structural variations and asymmetric subgenome divergence after allopolyploidization.</title>
        <authorList>
            <person name="Zhang X."/>
            <person name="Chen Y."/>
            <person name="Wang L."/>
            <person name="Yuan Y."/>
            <person name="Fang M."/>
            <person name="Shi L."/>
            <person name="Lu R."/>
            <person name="Comes H.P."/>
            <person name="Ma Y."/>
            <person name="Chen Y."/>
            <person name="Huang G."/>
            <person name="Zhou Y."/>
            <person name="Zheng Z."/>
            <person name="Qiu Y."/>
        </authorList>
    </citation>
    <scope>NUCLEOTIDE SEQUENCE [LARGE SCALE GENOMIC DNA]</scope>
    <source>
        <strain evidence="1">F231</strain>
    </source>
</reference>
<proteinExistence type="predicted"/>
<name>A0AAN7MEG2_TRANT</name>